<evidence type="ECO:0000313" key="2">
    <source>
        <dbReference type="EMBL" id="OGK17049.1"/>
    </source>
</evidence>
<evidence type="ECO:0008006" key="4">
    <source>
        <dbReference type="Google" id="ProtNLM"/>
    </source>
</evidence>
<reference evidence="2 3" key="1">
    <citation type="journal article" date="2016" name="Nat. Commun.">
        <title>Thousands of microbial genomes shed light on interconnected biogeochemical processes in an aquifer system.</title>
        <authorList>
            <person name="Anantharaman K."/>
            <person name="Brown C.T."/>
            <person name="Hug L.A."/>
            <person name="Sharon I."/>
            <person name="Castelle C.J."/>
            <person name="Probst A.J."/>
            <person name="Thomas B.C."/>
            <person name="Singh A."/>
            <person name="Wilkins M.J."/>
            <person name="Karaoz U."/>
            <person name="Brodie E.L."/>
            <person name="Williams K.H."/>
            <person name="Hubbard S.S."/>
            <person name="Banfield J.F."/>
        </authorList>
    </citation>
    <scope>NUCLEOTIDE SEQUENCE [LARGE SCALE GENOMIC DNA]</scope>
</reference>
<dbReference type="InterPro" id="IPR012902">
    <property type="entry name" value="N_methyl_site"/>
</dbReference>
<dbReference type="NCBIfam" id="TIGR02532">
    <property type="entry name" value="IV_pilin_GFxxxE"/>
    <property type="match status" value="1"/>
</dbReference>
<evidence type="ECO:0000313" key="3">
    <source>
        <dbReference type="Proteomes" id="UP000177208"/>
    </source>
</evidence>
<protein>
    <recommendedName>
        <fullName evidence="4">Type II secretion system protein</fullName>
    </recommendedName>
</protein>
<evidence type="ECO:0000256" key="1">
    <source>
        <dbReference type="SAM" id="Phobius"/>
    </source>
</evidence>
<keyword evidence="1" id="KW-0812">Transmembrane</keyword>
<organism evidence="2 3">
    <name type="scientific">Candidatus Roizmanbacteria bacterium RIFCSPHIGHO2_01_FULL_39_12c</name>
    <dbReference type="NCBI Taxonomy" id="1802031"/>
    <lineage>
        <taxon>Bacteria</taxon>
        <taxon>Candidatus Roizmaniibacteriota</taxon>
    </lineage>
</organism>
<feature type="transmembrane region" description="Helical" evidence="1">
    <location>
        <begin position="12"/>
        <end position="36"/>
    </location>
</feature>
<name>A0A1F7GDU0_9BACT</name>
<comment type="caution">
    <text evidence="2">The sequence shown here is derived from an EMBL/GenBank/DDBJ whole genome shotgun (WGS) entry which is preliminary data.</text>
</comment>
<sequence>MISKLSVKGFTFIETLVVIALFGLTLPLVLTILFTIMRQQIRIFSLSEVKRQGDNIVNFLDSAVRENAYRIYDSSGAEVCHEDNSEPFPHQGTPASFRDRYNSSFSLDYTYPDLLFSYPDPNFPAPTHSFPQGPLNSTKMIVESFFISCIRSSQYSAPLVTVNFTICFNHDGSCTSSNPEEIVSLDYQTNIKLRSFPTP</sequence>
<proteinExistence type="predicted"/>
<gene>
    <name evidence="2" type="ORF">A2774_01315</name>
</gene>
<dbReference type="Proteomes" id="UP000177208">
    <property type="component" value="Unassembled WGS sequence"/>
</dbReference>
<keyword evidence="1" id="KW-1133">Transmembrane helix</keyword>
<dbReference type="EMBL" id="MFZG01000014">
    <property type="protein sequence ID" value="OGK17049.1"/>
    <property type="molecule type" value="Genomic_DNA"/>
</dbReference>
<dbReference type="AlphaFoldDB" id="A0A1F7GDU0"/>
<keyword evidence="1" id="KW-0472">Membrane</keyword>
<accession>A0A1F7GDU0</accession>